<dbReference type="Gene3D" id="3.50.50.60">
    <property type="entry name" value="FAD/NAD(P)-binding domain"/>
    <property type="match status" value="2"/>
</dbReference>
<comment type="caution">
    <text evidence="4">The sequence shown here is derived from an EMBL/GenBank/DDBJ whole genome shotgun (WGS) entry which is preliminary data.</text>
</comment>
<dbReference type="PANTHER" id="PTHR13847:SF289">
    <property type="entry name" value="GLYCINE OXIDASE"/>
    <property type="match status" value="1"/>
</dbReference>
<dbReference type="SUPFAM" id="SSF54373">
    <property type="entry name" value="FAD-linked reductases, C-terminal domain"/>
    <property type="match status" value="1"/>
</dbReference>
<evidence type="ECO:0000256" key="1">
    <source>
        <dbReference type="ARBA" id="ARBA00023002"/>
    </source>
</evidence>
<dbReference type="Gene3D" id="3.30.9.10">
    <property type="entry name" value="D-Amino Acid Oxidase, subunit A, domain 2"/>
    <property type="match status" value="1"/>
</dbReference>
<dbReference type="Pfam" id="PF01266">
    <property type="entry name" value="DAO"/>
    <property type="match status" value="1"/>
</dbReference>
<feature type="domain" description="FAD dependent oxidoreductase" evidence="3">
    <location>
        <begin position="8"/>
        <end position="401"/>
    </location>
</feature>
<evidence type="ECO:0000256" key="2">
    <source>
        <dbReference type="SAM" id="MobiDB-lite"/>
    </source>
</evidence>
<dbReference type="InterPro" id="IPR006076">
    <property type="entry name" value="FAD-dep_OxRdtase"/>
</dbReference>
<accession>A0ABT3LBT0</accession>
<evidence type="ECO:0000313" key="4">
    <source>
        <dbReference type="EMBL" id="MCW6038544.1"/>
    </source>
</evidence>
<keyword evidence="1" id="KW-0560">Oxidoreductase</keyword>
<dbReference type="SUPFAM" id="SSF51905">
    <property type="entry name" value="FAD/NAD(P)-binding domain"/>
    <property type="match status" value="1"/>
</dbReference>
<proteinExistence type="predicted"/>
<evidence type="ECO:0000259" key="3">
    <source>
        <dbReference type="Pfam" id="PF01266"/>
    </source>
</evidence>
<evidence type="ECO:0000313" key="5">
    <source>
        <dbReference type="Proteomes" id="UP001526426"/>
    </source>
</evidence>
<feature type="region of interest" description="Disordered" evidence="2">
    <location>
        <begin position="413"/>
        <end position="441"/>
    </location>
</feature>
<gene>
    <name evidence="4" type="ORF">K4A83_20025</name>
</gene>
<dbReference type="Proteomes" id="UP001526426">
    <property type="component" value="Unassembled WGS sequence"/>
</dbReference>
<keyword evidence="5" id="KW-1185">Reference proteome</keyword>
<dbReference type="InterPro" id="IPR036188">
    <property type="entry name" value="FAD/NAD-bd_sf"/>
</dbReference>
<dbReference type="PANTHER" id="PTHR13847">
    <property type="entry name" value="SARCOSINE DEHYDROGENASE-RELATED"/>
    <property type="match status" value="1"/>
</dbReference>
<name>A0ABT3LBT0_9CYAN</name>
<dbReference type="EMBL" id="JAIHOM010000146">
    <property type="protein sequence ID" value="MCW6038544.1"/>
    <property type="molecule type" value="Genomic_DNA"/>
</dbReference>
<protein>
    <submittedName>
        <fullName evidence="4">FAD-binding oxidoreductase</fullName>
    </submittedName>
</protein>
<reference evidence="4 5" key="1">
    <citation type="submission" date="2021-08" db="EMBL/GenBank/DDBJ databases">
        <title>Draft genome sequence of Spirulina subsalsa with high tolerance to salinity and hype-accumulation of phycocyanin.</title>
        <authorList>
            <person name="Pei H."/>
            <person name="Jiang L."/>
        </authorList>
    </citation>
    <scope>NUCLEOTIDE SEQUENCE [LARGE SCALE GENOMIC DNA]</scope>
    <source>
        <strain evidence="4 5">FACHB-351</strain>
    </source>
</reference>
<sequence>MNSSDKTVGVIGAGIVGVCTALTLQRQGFKVTIIDPNPAGEGASFGNAGCFNGSSVVPMSMPGMITSVPKWLLDPMGPLSIRLGYFHKITPWLVQFLLAGQPGKVKEQARALRSLIGNTVPLITSLAKEAGAEHLLRHEGHLYVYRTEAQFAKDQGGWELRRSNGVTSNILNADELRDFDPNLSRAFTKGILIKENGHTTNPHELVTLLFKKVIANGGTLVSSRVTGFEVNGQILSAVETENGKVNVDAAVIAAGAHSKPLAALLGDNVPLDTERGYHIVISDPEVQPRIPTTDAGGKFIATPMETGLRIGGTVEFAGFDAAPNWKRADVLYDHARALLPGLASTRSEDRYTKWMGFRPSVPDSLPVIGYARRTPDVIYAFGHGHLGMTGAPMTAMLVSELISGMKPSIDLSPFSPSRFSKAGKKSTGAKFQKSPASKNSV</sequence>
<organism evidence="4 5">
    <name type="scientific">Spirulina subsalsa FACHB-351</name>
    <dbReference type="NCBI Taxonomy" id="234711"/>
    <lineage>
        <taxon>Bacteria</taxon>
        <taxon>Bacillati</taxon>
        <taxon>Cyanobacteriota</taxon>
        <taxon>Cyanophyceae</taxon>
        <taxon>Spirulinales</taxon>
        <taxon>Spirulinaceae</taxon>
        <taxon>Spirulina</taxon>
    </lineage>
</organism>